<dbReference type="SUPFAM" id="SSF103473">
    <property type="entry name" value="MFS general substrate transporter"/>
    <property type="match status" value="1"/>
</dbReference>
<feature type="region of interest" description="Disordered" evidence="7">
    <location>
        <begin position="1"/>
        <end position="34"/>
    </location>
</feature>
<feature type="compositionally biased region" description="Polar residues" evidence="7">
    <location>
        <begin position="9"/>
        <end position="20"/>
    </location>
</feature>
<feature type="transmembrane region" description="Helical" evidence="8">
    <location>
        <begin position="306"/>
        <end position="327"/>
    </location>
</feature>
<dbReference type="GO" id="GO:0016020">
    <property type="term" value="C:membrane"/>
    <property type="evidence" value="ECO:0007669"/>
    <property type="project" value="UniProtKB-SubCell"/>
</dbReference>
<keyword evidence="10" id="KW-1185">Reference proteome</keyword>
<evidence type="ECO:0000256" key="2">
    <source>
        <dbReference type="ARBA" id="ARBA00022448"/>
    </source>
</evidence>
<feature type="transmembrane region" description="Helical" evidence="8">
    <location>
        <begin position="401"/>
        <end position="425"/>
    </location>
</feature>
<evidence type="ECO:0000256" key="3">
    <source>
        <dbReference type="ARBA" id="ARBA00022692"/>
    </source>
</evidence>
<dbReference type="Gene3D" id="1.20.1250.20">
    <property type="entry name" value="MFS general substrate transporter like domains"/>
    <property type="match status" value="2"/>
</dbReference>
<evidence type="ECO:0000256" key="5">
    <source>
        <dbReference type="ARBA" id="ARBA00023136"/>
    </source>
</evidence>
<evidence type="ECO:0000256" key="8">
    <source>
        <dbReference type="SAM" id="Phobius"/>
    </source>
</evidence>
<evidence type="ECO:0000313" key="9">
    <source>
        <dbReference type="EMBL" id="KAF7542388.1"/>
    </source>
</evidence>
<sequence length="439" mass="48625">MDTPDEKQVQTLDLSQSSQTGGDGPELEWTEEEEKSLVRKADESSGNALTDFLLMDVGISQNEFNIGQQLVAVGVLVLEIPSNLILYRIGPALWIGGQIIAWGLVATFQAFQKGLGPILVTRLLLGHWYKRDEISKRFSWFFMGNSLASGASGLIAYGINLAGWQWLFLLEGIFTILVGILFLVLFPKQVSRPVSLLGINFFTERETQILSQRVLLDDPSKARGKQHVTWNELKSALTNWRLIPHIVLTIAGLSPLITMASYAPTLVASFGFDRLKANAMVSIGWWITIPVSIFWGWVADRTGLRGPFVLVNLLLFWGFNLGNRLVISSGNQSLRFAMLVLAMGFSGAWHPLNSSWMSLNSKSSAERSINMAVVIMSASCAGIVGPQLFRQDDAPDYKKGWTIIVGLSVAAIITSIAAMLQYYFLNGRKLRRIGLSYLY</sequence>
<organism evidence="9 10">
    <name type="scientific">Cylindrodendrum hubeiense</name>
    <dbReference type="NCBI Taxonomy" id="595255"/>
    <lineage>
        <taxon>Eukaryota</taxon>
        <taxon>Fungi</taxon>
        <taxon>Dikarya</taxon>
        <taxon>Ascomycota</taxon>
        <taxon>Pezizomycotina</taxon>
        <taxon>Sordariomycetes</taxon>
        <taxon>Hypocreomycetidae</taxon>
        <taxon>Hypocreales</taxon>
        <taxon>Nectriaceae</taxon>
        <taxon>Cylindrodendrum</taxon>
    </lineage>
</organism>
<dbReference type="PANTHER" id="PTHR43791">
    <property type="entry name" value="PERMEASE-RELATED"/>
    <property type="match status" value="1"/>
</dbReference>
<dbReference type="GO" id="GO:0022857">
    <property type="term" value="F:transmembrane transporter activity"/>
    <property type="evidence" value="ECO:0007669"/>
    <property type="project" value="InterPro"/>
</dbReference>
<feature type="transmembrane region" description="Helical" evidence="8">
    <location>
        <begin position="369"/>
        <end position="389"/>
    </location>
</feature>
<evidence type="ECO:0000256" key="7">
    <source>
        <dbReference type="SAM" id="MobiDB-lite"/>
    </source>
</evidence>
<dbReference type="InterPro" id="IPR011701">
    <property type="entry name" value="MFS"/>
</dbReference>
<keyword evidence="2" id="KW-0813">Transport</keyword>
<reference evidence="9" key="1">
    <citation type="submission" date="2020-03" db="EMBL/GenBank/DDBJ databases">
        <title>Draft Genome Sequence of Cylindrodendrum hubeiense.</title>
        <authorList>
            <person name="Buettner E."/>
            <person name="Kellner H."/>
        </authorList>
    </citation>
    <scope>NUCLEOTIDE SEQUENCE</scope>
    <source>
        <strain evidence="9">IHI 201604</strain>
    </source>
</reference>
<keyword evidence="6" id="KW-0325">Glycoprotein</keyword>
<evidence type="ECO:0000256" key="6">
    <source>
        <dbReference type="ARBA" id="ARBA00023180"/>
    </source>
</evidence>
<feature type="transmembrane region" description="Helical" evidence="8">
    <location>
        <begin position="242"/>
        <end position="263"/>
    </location>
</feature>
<keyword evidence="5 8" id="KW-0472">Membrane</keyword>
<keyword evidence="3 8" id="KW-0812">Transmembrane</keyword>
<dbReference type="Proteomes" id="UP000722485">
    <property type="component" value="Unassembled WGS sequence"/>
</dbReference>
<dbReference type="AlphaFoldDB" id="A0A9P5LA26"/>
<feature type="transmembrane region" description="Helical" evidence="8">
    <location>
        <begin position="333"/>
        <end position="349"/>
    </location>
</feature>
<feature type="transmembrane region" description="Helical" evidence="8">
    <location>
        <begin position="165"/>
        <end position="186"/>
    </location>
</feature>
<evidence type="ECO:0000313" key="10">
    <source>
        <dbReference type="Proteomes" id="UP000722485"/>
    </source>
</evidence>
<comment type="caution">
    <text evidence="9">The sequence shown here is derived from an EMBL/GenBank/DDBJ whole genome shotgun (WGS) entry which is preliminary data.</text>
</comment>
<gene>
    <name evidence="9" type="ORF">G7Z17_g11615</name>
</gene>
<comment type="subcellular location">
    <subcellularLocation>
        <location evidence="1">Membrane</location>
        <topology evidence="1">Multi-pass membrane protein</topology>
    </subcellularLocation>
</comment>
<keyword evidence="4 8" id="KW-1133">Transmembrane helix</keyword>
<evidence type="ECO:0000256" key="1">
    <source>
        <dbReference type="ARBA" id="ARBA00004141"/>
    </source>
</evidence>
<dbReference type="InterPro" id="IPR036259">
    <property type="entry name" value="MFS_trans_sf"/>
</dbReference>
<accession>A0A9P5LA26</accession>
<feature type="transmembrane region" description="Helical" evidence="8">
    <location>
        <begin position="138"/>
        <end position="159"/>
    </location>
</feature>
<protein>
    <recommendedName>
        <fullName evidence="11">Alternative sulfate transporter</fullName>
    </recommendedName>
</protein>
<feature type="transmembrane region" description="Helical" evidence="8">
    <location>
        <begin position="283"/>
        <end position="299"/>
    </location>
</feature>
<dbReference type="PANTHER" id="PTHR43791:SF32">
    <property type="entry name" value="MAJOR FACILITATOR SUPERFAMILY (MFS) PROFILE DOMAIN-CONTAINING PROTEIN"/>
    <property type="match status" value="1"/>
</dbReference>
<evidence type="ECO:0008006" key="11">
    <source>
        <dbReference type="Google" id="ProtNLM"/>
    </source>
</evidence>
<dbReference type="EMBL" id="JAANBB010000451">
    <property type="protein sequence ID" value="KAF7542388.1"/>
    <property type="molecule type" value="Genomic_DNA"/>
</dbReference>
<proteinExistence type="predicted"/>
<dbReference type="Pfam" id="PF07690">
    <property type="entry name" value="MFS_1"/>
    <property type="match status" value="1"/>
</dbReference>
<evidence type="ECO:0000256" key="4">
    <source>
        <dbReference type="ARBA" id="ARBA00022989"/>
    </source>
</evidence>
<dbReference type="OrthoDB" id="2985014at2759"/>
<feature type="compositionally biased region" description="Acidic residues" evidence="7">
    <location>
        <begin position="25"/>
        <end position="34"/>
    </location>
</feature>
<name>A0A9P5LA26_9HYPO</name>